<dbReference type="EMBL" id="CAJZAG010000002">
    <property type="protein sequence ID" value="CAG9166349.1"/>
    <property type="molecule type" value="Genomic_DNA"/>
</dbReference>
<name>A0ABM8WG91_9BURK</name>
<proteinExistence type="predicted"/>
<gene>
    <name evidence="1" type="ORF">LMG32289_00988</name>
</gene>
<sequence>MGMEWLPKWAGITMSLAGFASVLIGGLASRAALVGLRPFAESEWKKAKRTYEGKTPDA</sequence>
<evidence type="ECO:0000313" key="2">
    <source>
        <dbReference type="Proteomes" id="UP000706525"/>
    </source>
</evidence>
<dbReference type="Proteomes" id="UP000706525">
    <property type="component" value="Unassembled WGS sequence"/>
</dbReference>
<organism evidence="1 2">
    <name type="scientific">Cupriavidus pampae</name>
    <dbReference type="NCBI Taxonomy" id="659251"/>
    <lineage>
        <taxon>Bacteria</taxon>
        <taxon>Pseudomonadati</taxon>
        <taxon>Pseudomonadota</taxon>
        <taxon>Betaproteobacteria</taxon>
        <taxon>Burkholderiales</taxon>
        <taxon>Burkholderiaceae</taxon>
        <taxon>Cupriavidus</taxon>
    </lineage>
</organism>
<accession>A0ABM8WG91</accession>
<reference evidence="1 2" key="1">
    <citation type="submission" date="2021-08" db="EMBL/GenBank/DDBJ databases">
        <authorList>
            <person name="Peeters C."/>
        </authorList>
    </citation>
    <scope>NUCLEOTIDE SEQUENCE [LARGE SCALE GENOMIC DNA]</scope>
    <source>
        <strain evidence="1 2">LMG 32289</strain>
    </source>
</reference>
<evidence type="ECO:0000313" key="1">
    <source>
        <dbReference type="EMBL" id="CAG9166349.1"/>
    </source>
</evidence>
<keyword evidence="2" id="KW-1185">Reference proteome</keyword>
<protein>
    <submittedName>
        <fullName evidence="1">Uncharacterized protein</fullName>
    </submittedName>
</protein>
<comment type="caution">
    <text evidence="1">The sequence shown here is derived from an EMBL/GenBank/DDBJ whole genome shotgun (WGS) entry which is preliminary data.</text>
</comment>